<organism evidence="1 2">
    <name type="scientific">Protopolystoma xenopodis</name>
    <dbReference type="NCBI Taxonomy" id="117903"/>
    <lineage>
        <taxon>Eukaryota</taxon>
        <taxon>Metazoa</taxon>
        <taxon>Spiralia</taxon>
        <taxon>Lophotrochozoa</taxon>
        <taxon>Platyhelminthes</taxon>
        <taxon>Monogenea</taxon>
        <taxon>Polyopisthocotylea</taxon>
        <taxon>Polystomatidea</taxon>
        <taxon>Polystomatidae</taxon>
        <taxon>Protopolystoma</taxon>
    </lineage>
</organism>
<protein>
    <submittedName>
        <fullName evidence="1">Uncharacterized protein</fullName>
    </submittedName>
</protein>
<dbReference type="Proteomes" id="UP000784294">
    <property type="component" value="Unassembled WGS sequence"/>
</dbReference>
<reference evidence="1" key="1">
    <citation type="submission" date="2018-11" db="EMBL/GenBank/DDBJ databases">
        <authorList>
            <consortium name="Pathogen Informatics"/>
        </authorList>
    </citation>
    <scope>NUCLEOTIDE SEQUENCE</scope>
</reference>
<keyword evidence="2" id="KW-1185">Reference proteome</keyword>
<evidence type="ECO:0000313" key="1">
    <source>
        <dbReference type="EMBL" id="VEL23914.1"/>
    </source>
</evidence>
<dbReference type="EMBL" id="CAAALY010064774">
    <property type="protein sequence ID" value="VEL23914.1"/>
    <property type="molecule type" value="Genomic_DNA"/>
</dbReference>
<gene>
    <name evidence="1" type="ORF">PXEA_LOCUS17354</name>
</gene>
<evidence type="ECO:0000313" key="2">
    <source>
        <dbReference type="Proteomes" id="UP000784294"/>
    </source>
</evidence>
<name>A0A3S5CNQ2_9PLAT</name>
<accession>A0A3S5CNQ2</accession>
<sequence length="136" mass="14818">MTHVKSAQRSSSVKLGLAIDNACTACCPPYRSVPSTAIRGSHRQALKAHRPREAGIDRVRQCNRPAGQPAPRQPNLRERLSAREACCSSQSVSLSLPLLGRAWRQFCLFAPAATAAETGDSCKAQHQNKDEAWLLL</sequence>
<comment type="caution">
    <text evidence="1">The sequence shown here is derived from an EMBL/GenBank/DDBJ whole genome shotgun (WGS) entry which is preliminary data.</text>
</comment>
<dbReference type="AlphaFoldDB" id="A0A3S5CNQ2"/>
<proteinExistence type="predicted"/>